<dbReference type="FunFam" id="2.30.30.30:FF:000018">
    <property type="entry name" value="Transcription elongation factor SPT5"/>
    <property type="match status" value="1"/>
</dbReference>
<evidence type="ECO:0000256" key="3">
    <source>
        <dbReference type="ARBA" id="ARBA00020181"/>
    </source>
</evidence>
<feature type="compositionally biased region" description="Low complexity" evidence="10">
    <location>
        <begin position="821"/>
        <end position="832"/>
    </location>
</feature>
<dbReference type="GO" id="GO:0006368">
    <property type="term" value="P:transcription elongation by RNA polymerase II"/>
    <property type="evidence" value="ECO:0007669"/>
    <property type="project" value="EnsemblFungi"/>
</dbReference>
<dbReference type="InterPro" id="IPR024945">
    <property type="entry name" value="Spt5_C_dom"/>
</dbReference>
<feature type="domain" description="KOW" evidence="12">
    <location>
        <begin position="488"/>
        <end position="515"/>
    </location>
</feature>
<feature type="domain" description="KOW" evidence="12">
    <location>
        <begin position="541"/>
        <end position="569"/>
    </location>
</feature>
<keyword evidence="5 9" id="KW-0804">Transcription</keyword>
<dbReference type="CDD" id="cd06085">
    <property type="entry name" value="KOW_Spt5_5"/>
    <property type="match status" value="1"/>
</dbReference>
<comment type="similarity">
    <text evidence="2 9">Belongs to the SPT5 family.</text>
</comment>
<keyword evidence="15" id="KW-1185">Reference proteome</keyword>
<dbReference type="InterPro" id="IPR041976">
    <property type="entry name" value="KOW_Spt5_3"/>
</dbReference>
<accession>A1CHG2</accession>
<dbReference type="SMART" id="SM01104">
    <property type="entry name" value="CTD"/>
    <property type="match status" value="1"/>
</dbReference>
<evidence type="ECO:0000256" key="1">
    <source>
        <dbReference type="ARBA" id="ARBA00004123"/>
    </source>
</evidence>
<feature type="region of interest" description="Disordered" evidence="10">
    <location>
        <begin position="932"/>
        <end position="1045"/>
    </location>
</feature>
<feature type="compositionally biased region" description="Acidic residues" evidence="10">
    <location>
        <begin position="10"/>
        <end position="29"/>
    </location>
</feature>
<dbReference type="KEGG" id="act:ACLA_047860"/>
<comment type="function">
    <text evidence="7 9">The SPT4-SPT5 complex mediates both activation and inhibition of transcription elongation, and plays a role in pre-mRNA processing. This complex seems to be important for the stability of the RNA polymerase II elongation machinery on the chromatin template but not for the inherent ability of this machinery to translocate down the gene.</text>
</comment>
<dbReference type="Pfam" id="PF23284">
    <property type="entry name" value="KOW2_Spt5"/>
    <property type="match status" value="1"/>
</dbReference>
<evidence type="ECO:0000256" key="7">
    <source>
        <dbReference type="ARBA" id="ARBA00024691"/>
    </source>
</evidence>
<feature type="compositionally biased region" description="Low complexity" evidence="10">
    <location>
        <begin position="1010"/>
        <end position="1025"/>
    </location>
</feature>
<evidence type="ECO:0000256" key="4">
    <source>
        <dbReference type="ARBA" id="ARBA00022664"/>
    </source>
</evidence>
<dbReference type="SMART" id="SM00739">
    <property type="entry name" value="KOW"/>
    <property type="match status" value="5"/>
</dbReference>
<comment type="subcellular location">
    <subcellularLocation>
        <location evidence="1 9">Nucleus</location>
    </subcellularLocation>
</comment>
<dbReference type="CDD" id="cd09888">
    <property type="entry name" value="NGN_Euk"/>
    <property type="match status" value="1"/>
</dbReference>
<evidence type="ECO:0000256" key="2">
    <source>
        <dbReference type="ARBA" id="ARBA00006956"/>
    </source>
</evidence>
<dbReference type="InterPro" id="IPR039385">
    <property type="entry name" value="NGN_Euk"/>
</dbReference>
<dbReference type="GO" id="GO:0032044">
    <property type="term" value="C:DSIF complex"/>
    <property type="evidence" value="ECO:0007669"/>
    <property type="project" value="EnsemblFungi"/>
</dbReference>
<feature type="domain" description="KOW" evidence="12">
    <location>
        <begin position="753"/>
        <end position="780"/>
    </location>
</feature>
<feature type="region of interest" description="Disordered" evidence="10">
    <location>
        <begin position="811"/>
        <end position="915"/>
    </location>
</feature>
<evidence type="ECO:0000256" key="10">
    <source>
        <dbReference type="SAM" id="MobiDB-lite"/>
    </source>
</evidence>
<evidence type="ECO:0000259" key="12">
    <source>
        <dbReference type="SMART" id="SM00739"/>
    </source>
</evidence>
<dbReference type="InterPro" id="IPR022581">
    <property type="entry name" value="Spt5_N"/>
</dbReference>
<dbReference type="eggNOG" id="KOG1999">
    <property type="taxonomic scope" value="Eukaryota"/>
</dbReference>
<dbReference type="PIRSF" id="PIRSF036945">
    <property type="entry name" value="Spt5"/>
    <property type="match status" value="1"/>
</dbReference>
<feature type="domain" description="KOW" evidence="12">
    <location>
        <begin position="327"/>
        <end position="354"/>
    </location>
</feature>
<dbReference type="PANTHER" id="PTHR11125">
    <property type="entry name" value="SUPPRESSOR OF TY 5"/>
    <property type="match status" value="1"/>
</dbReference>
<evidence type="ECO:0000313" key="14">
    <source>
        <dbReference type="EMBL" id="EAW10317.1"/>
    </source>
</evidence>
<dbReference type="InterPro" id="IPR039659">
    <property type="entry name" value="SPT5"/>
</dbReference>
<dbReference type="InterPro" id="IPR006645">
    <property type="entry name" value="NGN-like_dom"/>
</dbReference>
<dbReference type="CDD" id="cd06084">
    <property type="entry name" value="KOW_Spt5_4"/>
    <property type="match status" value="1"/>
</dbReference>
<keyword evidence="6 9" id="KW-0539">Nucleus</keyword>
<dbReference type="InterPro" id="IPR014722">
    <property type="entry name" value="Rib_uL2_dom2"/>
</dbReference>
<dbReference type="GO" id="GO:0000785">
    <property type="term" value="C:chromatin"/>
    <property type="evidence" value="ECO:0007669"/>
    <property type="project" value="UniProtKB-ARBA"/>
</dbReference>
<dbReference type="CDD" id="cd06083">
    <property type="entry name" value="KOW_Spt5_3"/>
    <property type="match status" value="1"/>
</dbReference>
<dbReference type="Pfam" id="PF23291">
    <property type="entry name" value="KOW4_SPT5"/>
    <property type="match status" value="1"/>
</dbReference>
<dbReference type="InterPro" id="IPR005100">
    <property type="entry name" value="NGN-domain"/>
</dbReference>
<evidence type="ECO:0000313" key="15">
    <source>
        <dbReference type="Proteomes" id="UP000006701"/>
    </source>
</evidence>
<comment type="subunit">
    <text evidence="8">Component of the SPT4-SPT5 complex. Interacts with RNA polymerase II.</text>
</comment>
<dbReference type="InterPro" id="IPR036735">
    <property type="entry name" value="NGN_dom_sf"/>
</dbReference>
<dbReference type="CDD" id="cd06081">
    <property type="entry name" value="KOW_Spt5_1"/>
    <property type="match status" value="1"/>
</dbReference>
<dbReference type="FunFam" id="2.30.30.30:FF:000054">
    <property type="entry name" value="Transcription elongation factor SPT5"/>
    <property type="match status" value="1"/>
</dbReference>
<dbReference type="OrthoDB" id="28901at2759"/>
<dbReference type="Pfam" id="PF23042">
    <property type="entry name" value="KOW1_SPT5"/>
    <property type="match status" value="1"/>
</dbReference>
<evidence type="ECO:0000256" key="8">
    <source>
        <dbReference type="ARBA" id="ARBA00025870"/>
    </source>
</evidence>
<dbReference type="VEuPathDB" id="FungiDB:ACLA_047860"/>
<dbReference type="InterPro" id="IPR008991">
    <property type="entry name" value="Translation_prot_SH3-like_sf"/>
</dbReference>
<dbReference type="Proteomes" id="UP000006701">
    <property type="component" value="Unassembled WGS sequence"/>
</dbReference>
<dbReference type="InterPro" id="IPR057936">
    <property type="entry name" value="KOWx_Spt5"/>
</dbReference>
<dbReference type="GO" id="GO:0003729">
    <property type="term" value="F:mRNA binding"/>
    <property type="evidence" value="ECO:0007669"/>
    <property type="project" value="TreeGrafter"/>
</dbReference>
<feature type="compositionally biased region" description="Basic and acidic residues" evidence="10">
    <location>
        <begin position="176"/>
        <end position="195"/>
    </location>
</feature>
<dbReference type="EMBL" id="DS027054">
    <property type="protein sequence ID" value="EAW10317.1"/>
    <property type="molecule type" value="Genomic_DNA"/>
</dbReference>
<dbReference type="AlphaFoldDB" id="A1CHG2"/>
<feature type="compositionally biased region" description="Basic and acidic residues" evidence="10">
    <location>
        <begin position="1034"/>
        <end position="1045"/>
    </location>
</feature>
<dbReference type="Pfam" id="PF03439">
    <property type="entry name" value="Spt5-NGN"/>
    <property type="match status" value="1"/>
</dbReference>
<feature type="domain" description="Spt5 C-terminal" evidence="13">
    <location>
        <begin position="856"/>
        <end position="1014"/>
    </location>
</feature>
<gene>
    <name evidence="14" type="ORF">ACLA_047860</name>
</gene>
<evidence type="ECO:0000256" key="9">
    <source>
        <dbReference type="PIRNR" id="PIRNR036945"/>
    </source>
</evidence>
<evidence type="ECO:0000256" key="5">
    <source>
        <dbReference type="ARBA" id="ARBA00023163"/>
    </source>
</evidence>
<dbReference type="GO" id="GO:0006357">
    <property type="term" value="P:regulation of transcription by RNA polymerase II"/>
    <property type="evidence" value="ECO:0007669"/>
    <property type="project" value="InterPro"/>
</dbReference>
<feature type="compositionally biased region" description="Basic residues" evidence="10">
    <location>
        <begin position="121"/>
        <end position="130"/>
    </location>
</feature>
<evidence type="ECO:0000259" key="11">
    <source>
        <dbReference type="SMART" id="SM00738"/>
    </source>
</evidence>
<feature type="domain" description="KOW" evidence="12">
    <location>
        <begin position="664"/>
        <end position="689"/>
    </location>
</feature>
<dbReference type="SUPFAM" id="SSF50104">
    <property type="entry name" value="Translation proteins SH3-like domain"/>
    <property type="match status" value="1"/>
</dbReference>
<feature type="region of interest" description="Disordered" evidence="10">
    <location>
        <begin position="1"/>
        <end position="195"/>
    </location>
</feature>
<dbReference type="HOGENOM" id="CLU_003537_1_1_1"/>
<dbReference type="GeneID" id="4704384"/>
<evidence type="ECO:0000256" key="6">
    <source>
        <dbReference type="ARBA" id="ARBA00023242"/>
    </source>
</evidence>
<organism evidence="14 15">
    <name type="scientific">Aspergillus clavatus (strain ATCC 1007 / CBS 513.65 / DSM 816 / NCTC 3887 / NRRL 1 / QM 1276 / 107)</name>
    <dbReference type="NCBI Taxonomy" id="344612"/>
    <lineage>
        <taxon>Eukaryota</taxon>
        <taxon>Fungi</taxon>
        <taxon>Dikarya</taxon>
        <taxon>Ascomycota</taxon>
        <taxon>Pezizomycotina</taxon>
        <taxon>Eurotiomycetes</taxon>
        <taxon>Eurotiomycetidae</taxon>
        <taxon>Eurotiales</taxon>
        <taxon>Aspergillaceae</taxon>
        <taxon>Aspergillus</taxon>
        <taxon>Aspergillus subgen. Fumigati</taxon>
    </lineage>
</organism>
<protein>
    <recommendedName>
        <fullName evidence="3 9">Transcription elongation factor SPT5</fullName>
    </recommendedName>
</protein>
<dbReference type="InterPro" id="IPR041975">
    <property type="entry name" value="KOW_Spt5_2"/>
</dbReference>
<dbReference type="RefSeq" id="XP_001271743.1">
    <property type="nucleotide sequence ID" value="XM_001271742.1"/>
</dbReference>
<dbReference type="CDD" id="cd06082">
    <property type="entry name" value="KOW_Spt5_2"/>
    <property type="match status" value="1"/>
</dbReference>
<dbReference type="InterPro" id="IPR041973">
    <property type="entry name" value="KOW_Spt5_1"/>
</dbReference>
<name>A1CHG2_ASPCL</name>
<dbReference type="FunFam" id="3.30.70.940:FF:000005">
    <property type="entry name" value="Transcription elongation factor SPT5"/>
    <property type="match status" value="1"/>
</dbReference>
<dbReference type="InterPro" id="IPR041978">
    <property type="entry name" value="KOW_Spt5_5"/>
</dbReference>
<dbReference type="STRING" id="344612.A1CHG2"/>
<dbReference type="FunFam" id="2.30.30.30:FF:000029">
    <property type="entry name" value="Transcription elongation factor SPT5"/>
    <property type="match status" value="1"/>
</dbReference>
<proteinExistence type="inferred from homology"/>
<reference evidence="14 15" key="1">
    <citation type="journal article" date="2008" name="PLoS Genet.">
        <title>Genomic islands in the pathogenic filamentous fungus Aspergillus fumigatus.</title>
        <authorList>
            <person name="Fedorova N.D."/>
            <person name="Khaldi N."/>
            <person name="Joardar V.S."/>
            <person name="Maiti R."/>
            <person name="Amedeo P."/>
            <person name="Anderson M.J."/>
            <person name="Crabtree J."/>
            <person name="Silva J.C."/>
            <person name="Badger J.H."/>
            <person name="Albarraq A."/>
            <person name="Angiuoli S."/>
            <person name="Bussey H."/>
            <person name="Bowyer P."/>
            <person name="Cotty P.J."/>
            <person name="Dyer P.S."/>
            <person name="Egan A."/>
            <person name="Galens K."/>
            <person name="Fraser-Liggett C.M."/>
            <person name="Haas B.J."/>
            <person name="Inman J.M."/>
            <person name="Kent R."/>
            <person name="Lemieux S."/>
            <person name="Malavazi I."/>
            <person name="Orvis J."/>
            <person name="Roemer T."/>
            <person name="Ronning C.M."/>
            <person name="Sundaram J.P."/>
            <person name="Sutton G."/>
            <person name="Turner G."/>
            <person name="Venter J.C."/>
            <person name="White O.R."/>
            <person name="Whitty B.R."/>
            <person name="Youngman P."/>
            <person name="Wolfe K.H."/>
            <person name="Goldman G.H."/>
            <person name="Wortman J.R."/>
            <person name="Jiang B."/>
            <person name="Denning D.W."/>
            <person name="Nierman W.C."/>
        </authorList>
    </citation>
    <scope>NUCLEOTIDE SEQUENCE [LARGE SCALE GENOMIC DNA]</scope>
    <source>
        <strain evidence="15">ATCC 1007 / CBS 513.65 / DSM 816 / NCTC 3887 / NRRL 1</strain>
    </source>
</reference>
<dbReference type="Pfam" id="PF11942">
    <property type="entry name" value="Spt5_N"/>
    <property type="match status" value="1"/>
</dbReference>
<dbReference type="Gene3D" id="3.30.70.940">
    <property type="entry name" value="NusG, N-terminal domain"/>
    <property type="match status" value="1"/>
</dbReference>
<dbReference type="InterPro" id="IPR005824">
    <property type="entry name" value="KOW"/>
</dbReference>
<evidence type="ECO:0000259" key="13">
    <source>
        <dbReference type="SMART" id="SM01104"/>
    </source>
</evidence>
<feature type="compositionally biased region" description="Acidic residues" evidence="10">
    <location>
        <begin position="83"/>
        <end position="116"/>
    </location>
</feature>
<keyword evidence="4" id="KW-0507">mRNA processing</keyword>
<dbReference type="GO" id="GO:0006397">
    <property type="term" value="P:mRNA processing"/>
    <property type="evidence" value="ECO:0007669"/>
    <property type="project" value="UniProtKB-KW"/>
</dbReference>
<feature type="domain" description="NusG-like N-terminal" evidence="11">
    <location>
        <begin position="231"/>
        <end position="323"/>
    </location>
</feature>
<dbReference type="GO" id="GO:0032784">
    <property type="term" value="P:regulation of DNA-templated transcription elongation"/>
    <property type="evidence" value="ECO:0007669"/>
    <property type="project" value="InterPro"/>
</dbReference>
<dbReference type="GO" id="GO:0003711">
    <property type="term" value="F:transcription elongation factor activity"/>
    <property type="evidence" value="ECO:0007669"/>
    <property type="project" value="EnsemblFungi"/>
</dbReference>
<sequence>MSRNFLNEDFGSEEEDDDFNPAPVEDSDNDDVKPQAPNRARMEDDEEDDDDEDVKPERANREDSEDDVRARGYANNARRADARDEDDENEDEDEGEGEEDDEEDEEDEEEDEDEQEVSSGRPKKRMRRGGIHNFIDTEAGVDEEEDEAEDEEDELADFGAEMHPDDLDALPAGAETDDRRHRQLDRQRELEASMDAEKQAQLLKERYGRNRAAASDAVVVPKRLLLPSVDDPSIWGVRCKAGKEREVVFSIQKRIEERPPGSRKPMKIISAFERGGAMSGYIYVEARRQADVMEALEDMSNVYPRTKMILVPVREMPDLLRVQKSEELNPGGWVRIKRGKYQGDLAQIEEVDTNGLEVTVRLVPRLDYGLNEDSSAPVVDIKRKRPGMNTAGPRAPQRLFSEAEAKKRHGKYLSATSGLGGKSWSYLGETYIDGFLIKDMKVQHLITKNVNPRLEEVTMFARGSDDGTSNLDLASLAETLKNSTAEESYLPGDPVEVFRGEQQGLVGRTTSTRGDIVTLQVTEGELAGQTIDAPVKSLRKRFREGDHVKVIGGSRYQDELGMVVQVKDDTVTLLSDMSMQEITVFSKDLRLSAEAGVDGKLGMFDVHDLVQLDASTVACVVKVDRESLRVLDQNGSIRNVLPSQVANKITPRRDAVATDRNGAEIRHGDTVREVYGEQRSGVIAHIYRSFLFLHNKSQAENSGIVVVRTTNVVTVSAKGGRSTGPDLNKMNPAMMRNGMPGGGMGPPKTFGRDRLIGKTVQVRKGPYKGLVGIVKDSTDMQARVELHSRNKLVTIPKEVLVVKDPVTGQTLDMSRKGGQRAPYGASAAPPSGWHGGRTPMAAADSSRTPAWGGASSARTPAWAGVGGSRTPAWKMDGSRTSNPYDGSRTAYGGGVGSRTPAWNAGARTPYDSGSGSSGFDAFAAGSRTPAWGGANAGGRTPAWGGAGSTAGGHKESREYADAPTPGGNYSAPTPGAYASAPTPGAWADSAPTPGAYNAPTPGGPSSRPYDAPTPAMGGAAATPGAGPYGDGEDGGPRYDDGTPSP</sequence>
<feature type="compositionally biased region" description="Basic and acidic residues" evidence="10">
    <location>
        <begin position="55"/>
        <end position="70"/>
    </location>
</feature>
<feature type="compositionally biased region" description="Acidic residues" evidence="10">
    <location>
        <begin position="139"/>
        <end position="156"/>
    </location>
</feature>
<dbReference type="InterPro" id="IPR041977">
    <property type="entry name" value="KOW_Spt5_4"/>
</dbReference>
<dbReference type="InterPro" id="IPR017071">
    <property type="entry name" value="TF_Spt5_eukaryote"/>
</dbReference>
<feature type="compositionally biased region" description="Acidic residues" evidence="10">
    <location>
        <begin position="43"/>
        <end position="54"/>
    </location>
</feature>
<dbReference type="PANTHER" id="PTHR11125:SF7">
    <property type="entry name" value="TRANSCRIPTION ELONGATION FACTOR SPT5"/>
    <property type="match status" value="1"/>
</dbReference>
<dbReference type="Pfam" id="PF23037">
    <property type="entry name" value="KOWx_SPT5"/>
    <property type="match status" value="1"/>
</dbReference>
<dbReference type="OMA" id="YPVGYMN"/>
<dbReference type="Gene3D" id="2.30.30.30">
    <property type="match status" value="4"/>
</dbReference>
<dbReference type="Pfam" id="PF23290">
    <property type="entry name" value="KOW5_SPT5"/>
    <property type="match status" value="1"/>
</dbReference>
<dbReference type="GO" id="GO:0140463">
    <property type="term" value="F:chromatin-protein adaptor activity"/>
    <property type="evidence" value="ECO:0007669"/>
    <property type="project" value="EnsemblFungi"/>
</dbReference>
<dbReference type="SMART" id="SM00738">
    <property type="entry name" value="NGN"/>
    <property type="match status" value="1"/>
</dbReference>
<dbReference type="Pfam" id="PF12815">
    <property type="entry name" value="CTD"/>
    <property type="match status" value="1"/>
</dbReference>